<protein>
    <submittedName>
        <fullName evidence="1">Uncharacterized protein</fullName>
    </submittedName>
</protein>
<gene>
    <name evidence="1" type="ORF">AVDCRST_MAG93-1608</name>
</gene>
<feature type="non-terminal residue" evidence="1">
    <location>
        <position position="1"/>
    </location>
</feature>
<sequence length="78" mass="8433">AIGREQRPCVRRDSSGCVKARWAYSFAALRRAAAAFTASVRFSLLFGVEVFAGDLLKGFDPLLVAGLAEFEASSHPGW</sequence>
<reference evidence="1" key="1">
    <citation type="submission" date="2020-02" db="EMBL/GenBank/DDBJ databases">
        <authorList>
            <person name="Meier V. D."/>
        </authorList>
    </citation>
    <scope>NUCLEOTIDE SEQUENCE</scope>
    <source>
        <strain evidence="1">AVDCRST_MAG93</strain>
    </source>
</reference>
<organism evidence="1">
    <name type="scientific">uncultured Chloroflexia bacterium</name>
    <dbReference type="NCBI Taxonomy" id="1672391"/>
    <lineage>
        <taxon>Bacteria</taxon>
        <taxon>Bacillati</taxon>
        <taxon>Chloroflexota</taxon>
        <taxon>Chloroflexia</taxon>
        <taxon>environmental samples</taxon>
    </lineage>
</organism>
<dbReference type="AlphaFoldDB" id="A0A6J4IDD1"/>
<name>A0A6J4IDD1_9CHLR</name>
<evidence type="ECO:0000313" key="1">
    <source>
        <dbReference type="EMBL" id="CAA9247908.1"/>
    </source>
</evidence>
<accession>A0A6J4IDD1</accession>
<proteinExistence type="predicted"/>
<dbReference type="EMBL" id="CADCTR010000545">
    <property type="protein sequence ID" value="CAA9247908.1"/>
    <property type="molecule type" value="Genomic_DNA"/>
</dbReference>